<feature type="compositionally biased region" description="Basic residues" evidence="1">
    <location>
        <begin position="250"/>
        <end position="261"/>
    </location>
</feature>
<protein>
    <recommendedName>
        <fullName evidence="2">DUF7918 domain-containing protein</fullName>
    </recommendedName>
</protein>
<reference evidence="3" key="2">
    <citation type="submission" date="2014-01" db="EMBL/GenBank/DDBJ databases">
        <title>Evolution of pathogenesis and genome organization in the Tremellales.</title>
        <authorList>
            <person name="Cuomo C."/>
            <person name="Litvintseva A."/>
            <person name="Heitman J."/>
            <person name="Chen Y."/>
            <person name="Sun S."/>
            <person name="Springer D."/>
            <person name="Dromer F."/>
            <person name="Young S."/>
            <person name="Zeng Q."/>
            <person name="Chapman S."/>
            <person name="Gujja S."/>
            <person name="Saif S."/>
            <person name="Birren B."/>
        </authorList>
    </citation>
    <scope>NUCLEOTIDE SEQUENCE</scope>
    <source>
        <strain evidence="3">CBS 10118</strain>
    </source>
</reference>
<evidence type="ECO:0000313" key="3">
    <source>
        <dbReference type="EMBL" id="OCF29352.1"/>
    </source>
</evidence>
<evidence type="ECO:0000256" key="1">
    <source>
        <dbReference type="SAM" id="MobiDB-lite"/>
    </source>
</evidence>
<proteinExistence type="predicted"/>
<dbReference type="OrthoDB" id="2565086at2759"/>
<feature type="domain" description="DUF7918" evidence="2">
    <location>
        <begin position="24"/>
        <end position="241"/>
    </location>
</feature>
<dbReference type="PANTHER" id="PTHR36223:SF1">
    <property type="entry name" value="TRANSCRIPTION ELONGATION FACTOR EAF N-TERMINAL DOMAIN-CONTAINING PROTEIN"/>
    <property type="match status" value="1"/>
</dbReference>
<accession>A0A1B9GE59</accession>
<dbReference type="VEuPathDB" id="FungiDB:I302_00854"/>
<name>A0A1B9GE59_9TREE</name>
<gene>
    <name evidence="3" type="ORF">I302_00854</name>
</gene>
<dbReference type="STRING" id="1296100.A0A1B9GE59"/>
<evidence type="ECO:0000259" key="2">
    <source>
        <dbReference type="Pfam" id="PF25534"/>
    </source>
</evidence>
<reference evidence="3" key="1">
    <citation type="submission" date="2013-07" db="EMBL/GenBank/DDBJ databases">
        <title>The Genome Sequence of Cryptococcus bestiolae CBS10118.</title>
        <authorList>
            <consortium name="The Broad Institute Genome Sequencing Platform"/>
            <person name="Cuomo C."/>
            <person name="Litvintseva A."/>
            <person name="Chen Y."/>
            <person name="Heitman J."/>
            <person name="Sun S."/>
            <person name="Springer D."/>
            <person name="Dromer F."/>
            <person name="Young S.K."/>
            <person name="Zeng Q."/>
            <person name="Gargeya S."/>
            <person name="Fitzgerald M."/>
            <person name="Abouelleil A."/>
            <person name="Alvarado L."/>
            <person name="Berlin A.M."/>
            <person name="Chapman S.B."/>
            <person name="Dewar J."/>
            <person name="Goldberg J."/>
            <person name="Griggs A."/>
            <person name="Gujja S."/>
            <person name="Hansen M."/>
            <person name="Howarth C."/>
            <person name="Imamovic A."/>
            <person name="Larimer J."/>
            <person name="McCowan C."/>
            <person name="Murphy C."/>
            <person name="Pearson M."/>
            <person name="Priest M."/>
            <person name="Roberts A."/>
            <person name="Saif S."/>
            <person name="Shea T."/>
            <person name="Sykes S."/>
            <person name="Wortman J."/>
            <person name="Nusbaum C."/>
            <person name="Birren B."/>
        </authorList>
    </citation>
    <scope>NUCLEOTIDE SEQUENCE [LARGE SCALE GENOMIC DNA]</scope>
    <source>
        <strain evidence="3">CBS 10118</strain>
    </source>
</reference>
<dbReference type="Pfam" id="PF25534">
    <property type="entry name" value="DUF7918"/>
    <property type="match status" value="1"/>
</dbReference>
<sequence>MLGENTGAEFEACAYAWVGHKETGQRLNEYQVVHHPASEGQSAWSECFLETIDEPFQIKVTKPGQSSNSKRRGRRSGSHRQALEGIECICTVDGESLRNAIWFLKDKDHGWNKVYEKDEVDGKLYKASLNFAPLATTDDPGRITIDNAKLQQLGVIEITLHRGYYMPAGVSGIRTTKIKVGTADEKAKKFSYTVGTSNREEVQDTVRTAYSFFPYHPLVKDYRFVFKYRPRAMLVHTGIIHEPIPDPPRPKGKGKGKRKRNSVLSEAILVSDDENVARDVKPDLEKKRVKYLEEQVKKLSSELNGLKKGGKSMGGLERGQDQTDSSCLDEYQVTHHLAQGEKSAYVECYLETIDQPLRIQISRLPTLEDRRDIKVSTHIDGNLLRAKAWLGGEVSCRWDKIVQESATGEEGFITSSLHFTPLPSTDDPTKVTFSPNVLTTLGTIEIILQVGSYRANRRKGQSVSSAITSGNRVVDEKERKLPYAISARNDKKYDLPMLMHYTFTPVSTGSRLYRFLFKEPEKPFTPPTPQTSLKRKLPPFTTEIDLEDKEDQVVGSQRQAQRIRYLEVKFDSGAHLFVLLYCNR</sequence>
<dbReference type="PANTHER" id="PTHR36223">
    <property type="entry name" value="BETA-LACTAMASE-TYPE TRANSPEPTIDASE FOLD DOMAIN CONTAINING PROTEIN"/>
    <property type="match status" value="1"/>
</dbReference>
<feature type="region of interest" description="Disordered" evidence="1">
    <location>
        <begin position="241"/>
        <end position="261"/>
    </location>
</feature>
<dbReference type="InterPro" id="IPR057678">
    <property type="entry name" value="DUF7918"/>
</dbReference>
<dbReference type="EMBL" id="KI894018">
    <property type="protein sequence ID" value="OCF29352.1"/>
    <property type="molecule type" value="Genomic_DNA"/>
</dbReference>
<dbReference type="AlphaFoldDB" id="A0A1B9GE59"/>
<organism evidence="3">
    <name type="scientific">Kwoniella bestiolae CBS 10118</name>
    <dbReference type="NCBI Taxonomy" id="1296100"/>
    <lineage>
        <taxon>Eukaryota</taxon>
        <taxon>Fungi</taxon>
        <taxon>Dikarya</taxon>
        <taxon>Basidiomycota</taxon>
        <taxon>Agaricomycotina</taxon>
        <taxon>Tremellomycetes</taxon>
        <taxon>Tremellales</taxon>
        <taxon>Cryptococcaceae</taxon>
        <taxon>Kwoniella</taxon>
    </lineage>
</organism>